<keyword evidence="1" id="KW-0808">Transferase</keyword>
<evidence type="ECO:0000256" key="1">
    <source>
        <dbReference type="ARBA" id="ARBA00022679"/>
    </source>
</evidence>
<organism evidence="4 5">
    <name type="scientific">Streptomyces rectiviolaceus</name>
    <dbReference type="NCBI Taxonomy" id="332591"/>
    <lineage>
        <taxon>Bacteria</taxon>
        <taxon>Bacillati</taxon>
        <taxon>Actinomycetota</taxon>
        <taxon>Actinomycetes</taxon>
        <taxon>Kitasatosporales</taxon>
        <taxon>Streptomycetaceae</taxon>
        <taxon>Streptomyces</taxon>
    </lineage>
</organism>
<dbReference type="Proteomes" id="UP001501637">
    <property type="component" value="Unassembled WGS sequence"/>
</dbReference>
<sequence length="162" mass="17230">MELRPFAVADAATVAGWPASAGEVALWCGLRDFPVAPRVVAGWQLDGDVRGRVLVEGERLIGYGEMWCDAQEDEAELARIIVAPGARGRGAGRVLVRGLAELALRAGYTEIFMRVHPANAAALRCYHAAGFLPVDPALTAEWNVPQPVSYVWLRHAGGGAGA</sequence>
<name>A0ABP6NEM0_9ACTN</name>
<reference evidence="5" key="1">
    <citation type="journal article" date="2019" name="Int. J. Syst. Evol. Microbiol.">
        <title>The Global Catalogue of Microorganisms (GCM) 10K type strain sequencing project: providing services to taxonomists for standard genome sequencing and annotation.</title>
        <authorList>
            <consortium name="The Broad Institute Genomics Platform"/>
            <consortium name="The Broad Institute Genome Sequencing Center for Infectious Disease"/>
            <person name="Wu L."/>
            <person name="Ma J."/>
        </authorList>
    </citation>
    <scope>NUCLEOTIDE SEQUENCE [LARGE SCALE GENOMIC DNA]</scope>
    <source>
        <strain evidence="5">JCM 9092</strain>
    </source>
</reference>
<dbReference type="InterPro" id="IPR016181">
    <property type="entry name" value="Acyl_CoA_acyltransferase"/>
</dbReference>
<dbReference type="PANTHER" id="PTHR43877">
    <property type="entry name" value="AMINOALKYLPHOSPHONATE N-ACETYLTRANSFERASE-RELATED-RELATED"/>
    <property type="match status" value="1"/>
</dbReference>
<dbReference type="Pfam" id="PF00583">
    <property type="entry name" value="Acetyltransf_1"/>
    <property type="match status" value="1"/>
</dbReference>
<keyword evidence="2" id="KW-0012">Acyltransferase</keyword>
<dbReference type="InterPro" id="IPR050832">
    <property type="entry name" value="Bact_Acetyltransf"/>
</dbReference>
<gene>
    <name evidence="4" type="ORF">GCM10010449_76250</name>
</gene>
<keyword evidence="5" id="KW-1185">Reference proteome</keyword>
<dbReference type="PROSITE" id="PS51186">
    <property type="entry name" value="GNAT"/>
    <property type="match status" value="1"/>
</dbReference>
<evidence type="ECO:0000259" key="3">
    <source>
        <dbReference type="PROSITE" id="PS51186"/>
    </source>
</evidence>
<protein>
    <recommendedName>
        <fullName evidence="3">N-acetyltransferase domain-containing protein</fullName>
    </recommendedName>
</protein>
<dbReference type="Gene3D" id="3.40.630.30">
    <property type="match status" value="1"/>
</dbReference>
<dbReference type="RefSeq" id="WP_344529309.1">
    <property type="nucleotide sequence ID" value="NZ_BAAAUG010000188.1"/>
</dbReference>
<dbReference type="InterPro" id="IPR000182">
    <property type="entry name" value="GNAT_dom"/>
</dbReference>
<evidence type="ECO:0000313" key="5">
    <source>
        <dbReference type="Proteomes" id="UP001501637"/>
    </source>
</evidence>
<proteinExistence type="predicted"/>
<dbReference type="SUPFAM" id="SSF55729">
    <property type="entry name" value="Acyl-CoA N-acyltransferases (Nat)"/>
    <property type="match status" value="1"/>
</dbReference>
<dbReference type="CDD" id="cd04301">
    <property type="entry name" value="NAT_SF"/>
    <property type="match status" value="1"/>
</dbReference>
<evidence type="ECO:0000256" key="2">
    <source>
        <dbReference type="ARBA" id="ARBA00023315"/>
    </source>
</evidence>
<evidence type="ECO:0000313" key="4">
    <source>
        <dbReference type="EMBL" id="GAA3145834.1"/>
    </source>
</evidence>
<feature type="domain" description="N-acetyltransferase" evidence="3">
    <location>
        <begin position="1"/>
        <end position="157"/>
    </location>
</feature>
<dbReference type="EMBL" id="BAAAUG010000188">
    <property type="protein sequence ID" value="GAA3145834.1"/>
    <property type="molecule type" value="Genomic_DNA"/>
</dbReference>
<accession>A0ABP6NEM0</accession>
<comment type="caution">
    <text evidence="4">The sequence shown here is derived from an EMBL/GenBank/DDBJ whole genome shotgun (WGS) entry which is preliminary data.</text>
</comment>